<dbReference type="Proteomes" id="UP000604825">
    <property type="component" value="Unassembled WGS sequence"/>
</dbReference>
<dbReference type="InterPro" id="IPR029480">
    <property type="entry name" value="Transpos_assoc"/>
</dbReference>
<dbReference type="AlphaFoldDB" id="A0A811S0K9"/>
<gene>
    <name evidence="2" type="ORF">NCGR_LOCUS59009</name>
</gene>
<proteinExistence type="predicted"/>
<evidence type="ECO:0000313" key="2">
    <source>
        <dbReference type="EMBL" id="CAD6334911.1"/>
    </source>
</evidence>
<keyword evidence="3" id="KW-1185">Reference proteome</keyword>
<reference evidence="2" key="1">
    <citation type="submission" date="2020-10" db="EMBL/GenBank/DDBJ databases">
        <authorList>
            <person name="Han B."/>
            <person name="Lu T."/>
            <person name="Zhao Q."/>
            <person name="Huang X."/>
            <person name="Zhao Y."/>
        </authorList>
    </citation>
    <scope>NUCLEOTIDE SEQUENCE</scope>
</reference>
<dbReference type="Pfam" id="PF13963">
    <property type="entry name" value="Transpos_assoc"/>
    <property type="match status" value="1"/>
</dbReference>
<dbReference type="PANTHER" id="PTHR10775:SF185">
    <property type="entry name" value="OS08G0208400 PROTEIN"/>
    <property type="match status" value="1"/>
</dbReference>
<accession>A0A811S0K9</accession>
<sequence>MHCQMDRSWVHNTLFPTEYVNGVKQFMDFIKEKFGEDAEILCPCTRCLNQKYLHQPTVKNHILMNGMDCTYTRWVHHGEDISVHVNEVPASILVFDIDEDSIGVAENDNNGVDRLDILLRELQTAQGHGSHDSKTKNGNNDGNRQSSFLKNLIKEAKCQLYPGCTKFSKFSFVAKLLHMKSFYRITNSALSAFVKLLVDAFPEFNTLPTSYHEPKNIIKELGLGYESIHVCYNNCILFQKDYSNHDNCPVCGLSRWKDPQRKKIPQKVLRHFPLVPRLQRLFVTKEGSEQAHWHKLKR</sequence>
<organism evidence="2 3">
    <name type="scientific">Miscanthus lutarioriparius</name>
    <dbReference type="NCBI Taxonomy" id="422564"/>
    <lineage>
        <taxon>Eukaryota</taxon>
        <taxon>Viridiplantae</taxon>
        <taxon>Streptophyta</taxon>
        <taxon>Embryophyta</taxon>
        <taxon>Tracheophyta</taxon>
        <taxon>Spermatophyta</taxon>
        <taxon>Magnoliopsida</taxon>
        <taxon>Liliopsida</taxon>
        <taxon>Poales</taxon>
        <taxon>Poaceae</taxon>
        <taxon>PACMAD clade</taxon>
        <taxon>Panicoideae</taxon>
        <taxon>Andropogonodae</taxon>
        <taxon>Andropogoneae</taxon>
        <taxon>Saccharinae</taxon>
        <taxon>Miscanthus</taxon>
    </lineage>
</organism>
<protein>
    <recommendedName>
        <fullName evidence="1">Transposase-associated domain-containing protein</fullName>
    </recommendedName>
</protein>
<comment type="caution">
    <text evidence="2">The sequence shown here is derived from an EMBL/GenBank/DDBJ whole genome shotgun (WGS) entry which is preliminary data.</text>
</comment>
<name>A0A811S0K9_9POAL</name>
<dbReference type="OrthoDB" id="656400at2759"/>
<dbReference type="PANTHER" id="PTHR10775">
    <property type="entry name" value="OS08G0208400 PROTEIN"/>
    <property type="match status" value="1"/>
</dbReference>
<dbReference type="EMBL" id="CAJGYO010000017">
    <property type="protein sequence ID" value="CAD6334911.1"/>
    <property type="molecule type" value="Genomic_DNA"/>
</dbReference>
<evidence type="ECO:0000313" key="3">
    <source>
        <dbReference type="Proteomes" id="UP000604825"/>
    </source>
</evidence>
<evidence type="ECO:0000259" key="1">
    <source>
        <dbReference type="Pfam" id="PF13963"/>
    </source>
</evidence>
<feature type="domain" description="Transposase-associated" evidence="1">
    <location>
        <begin position="7"/>
        <end position="79"/>
    </location>
</feature>